<dbReference type="OrthoDB" id="9871823at2"/>
<sequence>MKLGLCAEDAVTHNLTVVWTGLDAGELKEGEQLEIQVAGHWIEVELERDPDGGWSWRDLETGWSLKRTDVAPVSVRKIDA</sequence>
<accession>A0A2U1BB14</accession>
<gene>
    <name evidence="1" type="ORF">C7373_1232</name>
</gene>
<dbReference type="Proteomes" id="UP000245778">
    <property type="component" value="Unassembled WGS sequence"/>
</dbReference>
<comment type="caution">
    <text evidence="1">The sequence shown here is derived from an EMBL/GenBank/DDBJ whole genome shotgun (WGS) entry which is preliminary data.</text>
</comment>
<protein>
    <submittedName>
        <fullName evidence="1">Uncharacterized protein</fullName>
    </submittedName>
</protein>
<evidence type="ECO:0000313" key="2">
    <source>
        <dbReference type="Proteomes" id="UP000245778"/>
    </source>
</evidence>
<organism evidence="1 2">
    <name type="scientific">Intestinimonas butyriciproducens</name>
    <dbReference type="NCBI Taxonomy" id="1297617"/>
    <lineage>
        <taxon>Bacteria</taxon>
        <taxon>Bacillati</taxon>
        <taxon>Bacillota</taxon>
        <taxon>Clostridia</taxon>
        <taxon>Eubacteriales</taxon>
        <taxon>Intestinimonas</taxon>
    </lineage>
</organism>
<proteinExistence type="predicted"/>
<dbReference type="RefSeq" id="WP_116722639.1">
    <property type="nucleotide sequence ID" value="NZ_CALICV010000073.1"/>
</dbReference>
<evidence type="ECO:0000313" key="1">
    <source>
        <dbReference type="EMBL" id="PVY45717.1"/>
    </source>
</evidence>
<dbReference type="EMBL" id="QEKK01000023">
    <property type="protein sequence ID" value="PVY45717.1"/>
    <property type="molecule type" value="Genomic_DNA"/>
</dbReference>
<dbReference type="AlphaFoldDB" id="A0A2U1BB14"/>
<name>A0A2U1BB14_9FIRM</name>
<reference evidence="1 2" key="1">
    <citation type="submission" date="2018-04" db="EMBL/GenBank/DDBJ databases">
        <title>Genomic Encyclopedia of Type Strains, Phase IV (KMG-IV): sequencing the most valuable type-strain genomes for metagenomic binning, comparative biology and taxonomic classification.</title>
        <authorList>
            <person name="Goeker M."/>
        </authorList>
    </citation>
    <scope>NUCLEOTIDE SEQUENCE [LARGE SCALE GENOMIC DNA]</scope>
    <source>
        <strain evidence="1 2">DSM 26588</strain>
    </source>
</reference>